<dbReference type="InterPro" id="IPR013785">
    <property type="entry name" value="Aldolase_TIM"/>
</dbReference>
<dbReference type="GO" id="GO:0046872">
    <property type="term" value="F:metal ion binding"/>
    <property type="evidence" value="ECO:0007669"/>
    <property type="project" value="UniProtKB-KW"/>
</dbReference>
<dbReference type="InterPro" id="IPR058240">
    <property type="entry name" value="rSAM_sf"/>
</dbReference>
<dbReference type="GO" id="GO:0003824">
    <property type="term" value="F:catalytic activity"/>
    <property type="evidence" value="ECO:0007669"/>
    <property type="project" value="InterPro"/>
</dbReference>
<dbReference type="RefSeq" id="WP_133185995.1">
    <property type="nucleotide sequence ID" value="NZ_SMOD01000024.1"/>
</dbReference>
<name>A0A4R5L7T6_9BURK</name>
<dbReference type="Gene3D" id="3.20.20.70">
    <property type="entry name" value="Aldolase class I"/>
    <property type="match status" value="1"/>
</dbReference>
<evidence type="ECO:0000313" key="8">
    <source>
        <dbReference type="EMBL" id="TDG04971.1"/>
    </source>
</evidence>
<dbReference type="SUPFAM" id="SSF102114">
    <property type="entry name" value="Radical SAM enzymes"/>
    <property type="match status" value="1"/>
</dbReference>
<evidence type="ECO:0000256" key="3">
    <source>
        <dbReference type="ARBA" id="ARBA00022691"/>
    </source>
</evidence>
<comment type="cofactor">
    <cofactor evidence="1">
        <name>[4Fe-4S] cluster</name>
        <dbReference type="ChEBI" id="CHEBI:49883"/>
    </cofactor>
</comment>
<dbReference type="EMBL" id="SMOD01000024">
    <property type="protein sequence ID" value="TDG04971.1"/>
    <property type="molecule type" value="Genomic_DNA"/>
</dbReference>
<protein>
    <submittedName>
        <fullName evidence="8">Anaerobic ribonucleoside-triphosphate reductase activating protein</fullName>
    </submittedName>
</protein>
<keyword evidence="6" id="KW-0411">Iron-sulfur</keyword>
<proteinExistence type="predicted"/>
<dbReference type="GO" id="GO:0051539">
    <property type="term" value="F:4 iron, 4 sulfur cluster binding"/>
    <property type="evidence" value="ECO:0007669"/>
    <property type="project" value="UniProtKB-KW"/>
</dbReference>
<dbReference type="InterPro" id="IPR034457">
    <property type="entry name" value="Organic_radical-activating"/>
</dbReference>
<feature type="domain" description="Radical SAM core" evidence="7">
    <location>
        <begin position="28"/>
        <end position="238"/>
    </location>
</feature>
<dbReference type="PROSITE" id="PS51918">
    <property type="entry name" value="RADICAL_SAM"/>
    <property type="match status" value="1"/>
</dbReference>
<dbReference type="SFLD" id="SFLDG01094">
    <property type="entry name" value="Uncharacterised_Radical_SAM_Su"/>
    <property type="match status" value="1"/>
</dbReference>
<keyword evidence="2" id="KW-0004">4Fe-4S</keyword>
<evidence type="ECO:0000256" key="5">
    <source>
        <dbReference type="ARBA" id="ARBA00023004"/>
    </source>
</evidence>
<sequence length="244" mass="26353">MKSRGPDFGPKAPRSLRVGGVVPFTATDYPGQIAAVVFVQGCPWRCAYCHNPHLQPRTRNGSLEWQAVLNLLTRRVGLLDAVVFSGGEPTGDPALGQAMRDVRALGFKVGLHTAGTHPRRLREVLPLVDWVGLDVKAAFGDYTSVTRVPSSGKHALASLEAVQASGVQYECRTTLHPELLPESEILSLAQTLSAMNVTNYALQVFRSQGCDDDGLNAVSMAGYPDRELIGRIAALFPAFTLRSE</sequence>
<dbReference type="PANTHER" id="PTHR30352:SF13">
    <property type="entry name" value="GLYCYL-RADICAL ENZYME ACTIVATING ENZYME YJJW-RELATED"/>
    <property type="match status" value="1"/>
</dbReference>
<dbReference type="Pfam" id="PF04055">
    <property type="entry name" value="Radical_SAM"/>
    <property type="match status" value="1"/>
</dbReference>
<dbReference type="CDD" id="cd01335">
    <property type="entry name" value="Radical_SAM"/>
    <property type="match status" value="1"/>
</dbReference>
<dbReference type="PANTHER" id="PTHR30352">
    <property type="entry name" value="PYRUVATE FORMATE-LYASE-ACTIVATING ENZYME"/>
    <property type="match status" value="1"/>
</dbReference>
<evidence type="ECO:0000256" key="6">
    <source>
        <dbReference type="ARBA" id="ARBA00023014"/>
    </source>
</evidence>
<comment type="caution">
    <text evidence="8">The sequence shown here is derived from an EMBL/GenBank/DDBJ whole genome shotgun (WGS) entry which is preliminary data.</text>
</comment>
<evidence type="ECO:0000256" key="4">
    <source>
        <dbReference type="ARBA" id="ARBA00022723"/>
    </source>
</evidence>
<evidence type="ECO:0000259" key="7">
    <source>
        <dbReference type="PROSITE" id="PS51918"/>
    </source>
</evidence>
<gene>
    <name evidence="8" type="ORF">E1N52_27375</name>
</gene>
<evidence type="ECO:0000256" key="2">
    <source>
        <dbReference type="ARBA" id="ARBA00022485"/>
    </source>
</evidence>
<dbReference type="InterPro" id="IPR012840">
    <property type="entry name" value="NrdG2"/>
</dbReference>
<dbReference type="NCBIfam" id="TIGR02495">
    <property type="entry name" value="NrdG2"/>
    <property type="match status" value="1"/>
</dbReference>
<keyword evidence="3" id="KW-0949">S-adenosyl-L-methionine</keyword>
<reference evidence="8 9" key="1">
    <citation type="submission" date="2019-03" db="EMBL/GenBank/DDBJ databases">
        <title>Paraburkholderia sp. isolated from native Mimosa gymnas in Guartela State Park, Brazil.</title>
        <authorList>
            <person name="Paulitsch F."/>
            <person name="Hungria M."/>
            <person name="Delamuta J.R.M."/>
            <person name="Ribeiro R.A."/>
            <person name="Dall'Agnol R."/>
            <person name="Silva J.S.B."/>
        </authorList>
    </citation>
    <scope>NUCLEOTIDE SEQUENCE [LARGE SCALE GENOMIC DNA]</scope>
    <source>
        <strain evidence="8 9">CNPSo 3008</strain>
    </source>
</reference>
<evidence type="ECO:0000313" key="9">
    <source>
        <dbReference type="Proteomes" id="UP000295606"/>
    </source>
</evidence>
<keyword evidence="5" id="KW-0408">Iron</keyword>
<dbReference type="OrthoDB" id="9782387at2"/>
<dbReference type="SFLD" id="SFLDS00029">
    <property type="entry name" value="Radical_SAM"/>
    <property type="match status" value="1"/>
</dbReference>
<organism evidence="8 9">
    <name type="scientific">Paraburkholderia guartelaensis</name>
    <dbReference type="NCBI Taxonomy" id="2546446"/>
    <lineage>
        <taxon>Bacteria</taxon>
        <taxon>Pseudomonadati</taxon>
        <taxon>Pseudomonadota</taxon>
        <taxon>Betaproteobacteria</taxon>
        <taxon>Burkholderiales</taxon>
        <taxon>Burkholderiaceae</taxon>
        <taxon>Paraburkholderia</taxon>
    </lineage>
</organism>
<accession>A0A4R5L7T6</accession>
<dbReference type="Proteomes" id="UP000295606">
    <property type="component" value="Unassembled WGS sequence"/>
</dbReference>
<evidence type="ECO:0000256" key="1">
    <source>
        <dbReference type="ARBA" id="ARBA00001966"/>
    </source>
</evidence>
<dbReference type="AlphaFoldDB" id="A0A4R5L7T6"/>
<dbReference type="InterPro" id="IPR007197">
    <property type="entry name" value="rSAM"/>
</dbReference>
<keyword evidence="4" id="KW-0479">Metal-binding</keyword>